<dbReference type="Gramene" id="rna45768">
    <property type="protein sequence ID" value="RHN39715.1"/>
    <property type="gene ID" value="gene45768"/>
</dbReference>
<proteinExistence type="predicted"/>
<sequence>MEIENDALLDQGDDLSTALYRIQTLGNGIWYLLPAMNIQDLDYWFHYHSKQALLSVEQLPPNLWGFVQYLVISQGHVNFGGRFGCECRLETRSGETINITSFVGAEFGLFSLHVDATSIEMVSDHLLIWYDPHLCRKIIETVKETKVVNDVNRTSYNPKLTFRFFIDETIYDEVAIKECGVRWIYQEEIVAPTKNLNNPSLELHHQA</sequence>
<dbReference type="AlphaFoldDB" id="G8A2V5"/>
<keyword evidence="4" id="KW-1185">Reference proteome</keyword>
<dbReference type="PaxDb" id="3880-AES85793"/>
<dbReference type="EMBL" id="PSQE01000008">
    <property type="protein sequence ID" value="RHN39715.1"/>
    <property type="molecule type" value="Genomic_DNA"/>
</dbReference>
<reference evidence="1 4" key="1">
    <citation type="journal article" date="2011" name="Nature">
        <title>The Medicago genome provides insight into the evolution of rhizobial symbioses.</title>
        <authorList>
            <person name="Young N.D."/>
            <person name="Debelle F."/>
            <person name="Oldroyd G.E."/>
            <person name="Geurts R."/>
            <person name="Cannon S.B."/>
            <person name="Udvardi M.K."/>
            <person name="Benedito V.A."/>
            <person name="Mayer K.F."/>
            <person name="Gouzy J."/>
            <person name="Schoof H."/>
            <person name="Van de Peer Y."/>
            <person name="Proost S."/>
            <person name="Cook D.R."/>
            <person name="Meyers B.C."/>
            <person name="Spannagl M."/>
            <person name="Cheung F."/>
            <person name="De Mita S."/>
            <person name="Krishnakumar V."/>
            <person name="Gundlach H."/>
            <person name="Zhou S."/>
            <person name="Mudge J."/>
            <person name="Bharti A.K."/>
            <person name="Murray J.D."/>
            <person name="Naoumkina M.A."/>
            <person name="Rosen B."/>
            <person name="Silverstein K.A."/>
            <person name="Tang H."/>
            <person name="Rombauts S."/>
            <person name="Zhao P.X."/>
            <person name="Zhou P."/>
            <person name="Barbe V."/>
            <person name="Bardou P."/>
            <person name="Bechner M."/>
            <person name="Bellec A."/>
            <person name="Berger A."/>
            <person name="Berges H."/>
            <person name="Bidwell S."/>
            <person name="Bisseling T."/>
            <person name="Choisne N."/>
            <person name="Couloux A."/>
            <person name="Denny R."/>
            <person name="Deshpande S."/>
            <person name="Dai X."/>
            <person name="Doyle J.J."/>
            <person name="Dudez A.M."/>
            <person name="Farmer A.D."/>
            <person name="Fouteau S."/>
            <person name="Franken C."/>
            <person name="Gibelin C."/>
            <person name="Gish J."/>
            <person name="Goldstein S."/>
            <person name="Gonzalez A.J."/>
            <person name="Green P.J."/>
            <person name="Hallab A."/>
            <person name="Hartog M."/>
            <person name="Hua A."/>
            <person name="Humphray S.J."/>
            <person name="Jeong D.H."/>
            <person name="Jing Y."/>
            <person name="Jocker A."/>
            <person name="Kenton S.M."/>
            <person name="Kim D.J."/>
            <person name="Klee K."/>
            <person name="Lai H."/>
            <person name="Lang C."/>
            <person name="Lin S."/>
            <person name="Macmil S.L."/>
            <person name="Magdelenat G."/>
            <person name="Matthews L."/>
            <person name="McCorrison J."/>
            <person name="Monaghan E.L."/>
            <person name="Mun J.H."/>
            <person name="Najar F.Z."/>
            <person name="Nicholson C."/>
            <person name="Noirot C."/>
            <person name="O'Bleness M."/>
            <person name="Paule C.R."/>
            <person name="Poulain J."/>
            <person name="Prion F."/>
            <person name="Qin B."/>
            <person name="Qu C."/>
            <person name="Retzel E.F."/>
            <person name="Riddle C."/>
            <person name="Sallet E."/>
            <person name="Samain S."/>
            <person name="Samson N."/>
            <person name="Sanders I."/>
            <person name="Saurat O."/>
            <person name="Scarpelli C."/>
            <person name="Schiex T."/>
            <person name="Segurens B."/>
            <person name="Severin A.J."/>
            <person name="Sherrier D.J."/>
            <person name="Shi R."/>
            <person name="Sims S."/>
            <person name="Singer S.R."/>
            <person name="Sinharoy S."/>
            <person name="Sterck L."/>
            <person name="Viollet A."/>
            <person name="Wang B.B."/>
            <person name="Wang K."/>
            <person name="Wang M."/>
            <person name="Wang X."/>
            <person name="Warfsmann J."/>
            <person name="Weissenbach J."/>
            <person name="White D.D."/>
            <person name="White J.D."/>
            <person name="Wiley G.B."/>
            <person name="Wincker P."/>
            <person name="Xing Y."/>
            <person name="Yang L."/>
            <person name="Yao Z."/>
            <person name="Ying F."/>
            <person name="Zhai J."/>
            <person name="Zhou L."/>
            <person name="Zuber A."/>
            <person name="Denarie J."/>
            <person name="Dixon R.A."/>
            <person name="May G.D."/>
            <person name="Schwartz D.C."/>
            <person name="Rogers J."/>
            <person name="Quetier F."/>
            <person name="Town C.D."/>
            <person name="Roe B.A."/>
        </authorList>
    </citation>
    <scope>NUCLEOTIDE SEQUENCE [LARGE SCALE GENOMIC DNA]</scope>
    <source>
        <strain evidence="1">A17</strain>
        <strain evidence="3 4">cv. Jemalong A17</strain>
    </source>
</reference>
<reference evidence="3" key="3">
    <citation type="submission" date="2015-04" db="UniProtKB">
        <authorList>
            <consortium name="EnsemblPlants"/>
        </authorList>
    </citation>
    <scope>IDENTIFICATION</scope>
    <source>
        <strain evidence="3">cv. Jemalong A17</strain>
    </source>
</reference>
<dbReference type="EnsemblPlants" id="KEH18645">
    <property type="protein sequence ID" value="KEH18645"/>
    <property type="gene ID" value="MTR_8g027565"/>
</dbReference>
<evidence type="ECO:0000313" key="2">
    <source>
        <dbReference type="EMBL" id="RHN39715.1"/>
    </source>
</evidence>
<dbReference type="Proteomes" id="UP000265566">
    <property type="component" value="Chromosome 8"/>
</dbReference>
<evidence type="ECO:0000313" key="1">
    <source>
        <dbReference type="EMBL" id="KEH18645.1"/>
    </source>
</evidence>
<organism evidence="3">
    <name type="scientific">Medicago truncatula</name>
    <name type="common">Barrel medic</name>
    <name type="synonym">Medicago tribuloides</name>
    <dbReference type="NCBI Taxonomy" id="3880"/>
    <lineage>
        <taxon>Eukaryota</taxon>
        <taxon>Viridiplantae</taxon>
        <taxon>Streptophyta</taxon>
        <taxon>Embryophyta</taxon>
        <taxon>Tracheophyta</taxon>
        <taxon>Spermatophyta</taxon>
        <taxon>Magnoliopsida</taxon>
        <taxon>eudicotyledons</taxon>
        <taxon>Gunneridae</taxon>
        <taxon>Pentapetalae</taxon>
        <taxon>rosids</taxon>
        <taxon>fabids</taxon>
        <taxon>Fabales</taxon>
        <taxon>Fabaceae</taxon>
        <taxon>Papilionoideae</taxon>
        <taxon>50 kb inversion clade</taxon>
        <taxon>NPAAA clade</taxon>
        <taxon>Hologalegina</taxon>
        <taxon>IRL clade</taxon>
        <taxon>Trifolieae</taxon>
        <taxon>Medicago</taxon>
    </lineage>
</organism>
<gene>
    <name evidence="1" type="ordered locus">MTR_8g027565</name>
    <name evidence="2" type="ORF">MtrunA17_Chr8g0346861</name>
</gene>
<evidence type="ECO:0000313" key="4">
    <source>
        <dbReference type="Proteomes" id="UP000002051"/>
    </source>
</evidence>
<dbReference type="EMBL" id="CM001224">
    <property type="protein sequence ID" value="KEH18645.1"/>
    <property type="molecule type" value="Genomic_DNA"/>
</dbReference>
<protein>
    <submittedName>
        <fullName evidence="1 3">Uncharacterized protein</fullName>
    </submittedName>
</protein>
<reference evidence="2" key="5">
    <citation type="journal article" date="2018" name="Nat. Plants">
        <title>Whole-genome landscape of Medicago truncatula symbiotic genes.</title>
        <authorList>
            <person name="Pecrix Y."/>
            <person name="Gamas P."/>
            <person name="Carrere S."/>
        </authorList>
    </citation>
    <scope>NUCLEOTIDE SEQUENCE</scope>
    <source>
        <tissue evidence="2">Leaves</tissue>
    </source>
</reference>
<evidence type="ECO:0000313" key="3">
    <source>
        <dbReference type="EnsemblPlants" id="KEH18645"/>
    </source>
</evidence>
<reference evidence="5" key="4">
    <citation type="journal article" date="2018" name="Nat. Plants">
        <title>Whole-genome landscape of Medicago truncatula symbiotic genes.</title>
        <authorList>
            <person name="Pecrix Y."/>
            <person name="Staton S.E."/>
            <person name="Sallet E."/>
            <person name="Lelandais-Briere C."/>
            <person name="Moreau S."/>
            <person name="Carrere S."/>
            <person name="Blein T."/>
            <person name="Jardinaud M.F."/>
            <person name="Latrasse D."/>
            <person name="Zouine M."/>
            <person name="Zahm M."/>
            <person name="Kreplak J."/>
            <person name="Mayjonade B."/>
            <person name="Satge C."/>
            <person name="Perez M."/>
            <person name="Cauet S."/>
            <person name="Marande W."/>
            <person name="Chantry-Darmon C."/>
            <person name="Lopez-Roques C."/>
            <person name="Bouchez O."/>
            <person name="Berard A."/>
            <person name="Debelle F."/>
            <person name="Munos S."/>
            <person name="Bendahmane A."/>
            <person name="Berges H."/>
            <person name="Niebel A."/>
            <person name="Buitink J."/>
            <person name="Frugier F."/>
            <person name="Benhamed M."/>
            <person name="Crespi M."/>
            <person name="Gouzy J."/>
            <person name="Gamas P."/>
        </authorList>
    </citation>
    <scope>NUCLEOTIDE SEQUENCE [LARGE SCALE GENOMIC DNA]</scope>
    <source>
        <strain evidence="5">cv. Jemalong A17</strain>
    </source>
</reference>
<evidence type="ECO:0000313" key="5">
    <source>
        <dbReference type="Proteomes" id="UP000265566"/>
    </source>
</evidence>
<reference evidence="1 4" key="2">
    <citation type="journal article" date="2014" name="BMC Genomics">
        <title>An improved genome release (version Mt4.0) for the model legume Medicago truncatula.</title>
        <authorList>
            <person name="Tang H."/>
            <person name="Krishnakumar V."/>
            <person name="Bidwell S."/>
            <person name="Rosen B."/>
            <person name="Chan A."/>
            <person name="Zhou S."/>
            <person name="Gentzbittel L."/>
            <person name="Childs K.L."/>
            <person name="Yandell M."/>
            <person name="Gundlach H."/>
            <person name="Mayer K.F."/>
            <person name="Schwartz D.C."/>
            <person name="Town C.D."/>
        </authorList>
    </citation>
    <scope>GENOME REANNOTATION</scope>
    <source>
        <strain evidence="1">A17</strain>
        <strain evidence="3 4">cv. Jemalong A17</strain>
    </source>
</reference>
<dbReference type="HOGENOM" id="CLU_1328121_0_0_1"/>
<accession>G8A2V5</accession>
<name>G8A2V5_MEDTR</name>
<dbReference type="Proteomes" id="UP000002051">
    <property type="component" value="Chromosome 8"/>
</dbReference>